<feature type="domain" description="PPIase FKBP-type" evidence="9">
    <location>
        <begin position="39"/>
        <end position="126"/>
    </location>
</feature>
<dbReference type="PANTHER" id="PTHR46512:SF9">
    <property type="entry name" value="PEPTIDYLPROLYL ISOMERASE"/>
    <property type="match status" value="1"/>
</dbReference>
<reference evidence="11" key="1">
    <citation type="submission" date="2022-11" db="UniProtKB">
        <authorList>
            <consortium name="WormBaseParasite"/>
        </authorList>
    </citation>
    <scope>IDENTIFICATION</scope>
</reference>
<dbReference type="Gene3D" id="3.10.50.40">
    <property type="match status" value="1"/>
</dbReference>
<dbReference type="Proteomes" id="UP000887560">
    <property type="component" value="Unplaced"/>
</dbReference>
<dbReference type="InterPro" id="IPR001179">
    <property type="entry name" value="PPIase_FKBP_dom"/>
</dbReference>
<feature type="repeat" description="TPR" evidence="8">
    <location>
        <begin position="198"/>
        <end position="231"/>
    </location>
</feature>
<protein>
    <recommendedName>
        <fullName evidence="2 7">peptidylprolyl isomerase</fullName>
        <ecNumber evidence="2 7">5.2.1.8</ecNumber>
    </recommendedName>
</protein>
<dbReference type="GO" id="GO:0003755">
    <property type="term" value="F:peptidyl-prolyl cis-trans isomerase activity"/>
    <property type="evidence" value="ECO:0007669"/>
    <property type="project" value="UniProtKB-KW"/>
</dbReference>
<dbReference type="SUPFAM" id="SSF48452">
    <property type="entry name" value="TPR-like"/>
    <property type="match status" value="1"/>
</dbReference>
<evidence type="ECO:0000256" key="6">
    <source>
        <dbReference type="ARBA" id="ARBA00023235"/>
    </source>
</evidence>
<evidence type="ECO:0000313" key="11">
    <source>
        <dbReference type="WBParaSite" id="scf7180000421126.g6354"/>
    </source>
</evidence>
<sequence>MDTSKEPEEQKEDLSPDRDGTIIKSIIVSGEKFNCPSDHSPVKVHAVGSDLNGRIFYDRELEYIMGEGFEHQLPEGVDKALRRINKGEKCKVTLKGRFGYGTQPPSEFGLNANETIIFTLFLKDFEKVKASWELLDEEKLIEALKFKERGTKFFGEGKYQLALSKYNAIVSLLEFARPSKPDEEEGKQLTEKYGQTLIAAWLNIVLVNLKMGEKAEAIRNCDKVLEKNPKNVKALYRKAQAQQMFKDFEEAIETYKIAAIQQIQECRHQLNILNERERKKFKGLFDRLANENQEEVIPLIVEGGLTEIVDPVDVEGEPVIIWWLVGTRLELLF</sequence>
<dbReference type="Gene3D" id="1.25.40.10">
    <property type="entry name" value="Tetratricopeptide repeat domain"/>
    <property type="match status" value="1"/>
</dbReference>
<dbReference type="PROSITE" id="PS50005">
    <property type="entry name" value="TPR"/>
    <property type="match status" value="1"/>
</dbReference>
<comment type="catalytic activity">
    <reaction evidence="1 7">
        <text>[protein]-peptidylproline (omega=180) = [protein]-peptidylproline (omega=0)</text>
        <dbReference type="Rhea" id="RHEA:16237"/>
        <dbReference type="Rhea" id="RHEA-COMP:10747"/>
        <dbReference type="Rhea" id="RHEA-COMP:10748"/>
        <dbReference type="ChEBI" id="CHEBI:83833"/>
        <dbReference type="ChEBI" id="CHEBI:83834"/>
        <dbReference type="EC" id="5.2.1.8"/>
    </reaction>
</comment>
<dbReference type="AlphaFoldDB" id="A0A915NXC6"/>
<dbReference type="FunFam" id="3.10.50.40:FF:000013">
    <property type="entry name" value="Peptidylprolyl isomerase"/>
    <property type="match status" value="1"/>
</dbReference>
<dbReference type="SMART" id="SM00028">
    <property type="entry name" value="TPR"/>
    <property type="match status" value="3"/>
</dbReference>
<evidence type="ECO:0000256" key="1">
    <source>
        <dbReference type="ARBA" id="ARBA00000971"/>
    </source>
</evidence>
<dbReference type="EC" id="5.2.1.8" evidence="2 7"/>
<evidence type="ECO:0000256" key="8">
    <source>
        <dbReference type="PROSITE-ProRule" id="PRU00339"/>
    </source>
</evidence>
<dbReference type="Pfam" id="PF14559">
    <property type="entry name" value="TPR_19"/>
    <property type="match status" value="1"/>
</dbReference>
<evidence type="ECO:0000259" key="9">
    <source>
        <dbReference type="PROSITE" id="PS50059"/>
    </source>
</evidence>
<dbReference type="InterPro" id="IPR050754">
    <property type="entry name" value="FKBP4/5/8-like"/>
</dbReference>
<name>A0A915NXC6_9BILA</name>
<dbReference type="InterPro" id="IPR011990">
    <property type="entry name" value="TPR-like_helical_dom_sf"/>
</dbReference>
<dbReference type="InterPro" id="IPR046357">
    <property type="entry name" value="PPIase_dom_sf"/>
</dbReference>
<dbReference type="WBParaSite" id="scf7180000421126.g6354">
    <property type="protein sequence ID" value="scf7180000421126.g6354"/>
    <property type="gene ID" value="scf7180000421126.g6354"/>
</dbReference>
<evidence type="ECO:0000256" key="3">
    <source>
        <dbReference type="ARBA" id="ARBA00022737"/>
    </source>
</evidence>
<evidence type="ECO:0000256" key="5">
    <source>
        <dbReference type="ARBA" id="ARBA00023110"/>
    </source>
</evidence>
<evidence type="ECO:0000313" key="10">
    <source>
        <dbReference type="Proteomes" id="UP000887560"/>
    </source>
</evidence>
<dbReference type="SUPFAM" id="SSF54534">
    <property type="entry name" value="FKBP-like"/>
    <property type="match status" value="1"/>
</dbReference>
<evidence type="ECO:0000256" key="4">
    <source>
        <dbReference type="ARBA" id="ARBA00022803"/>
    </source>
</evidence>
<proteinExistence type="predicted"/>
<dbReference type="InterPro" id="IPR019734">
    <property type="entry name" value="TPR_rpt"/>
</dbReference>
<keyword evidence="10" id="KW-1185">Reference proteome</keyword>
<organism evidence="10 11">
    <name type="scientific">Meloidogyne floridensis</name>
    <dbReference type="NCBI Taxonomy" id="298350"/>
    <lineage>
        <taxon>Eukaryota</taxon>
        <taxon>Metazoa</taxon>
        <taxon>Ecdysozoa</taxon>
        <taxon>Nematoda</taxon>
        <taxon>Chromadorea</taxon>
        <taxon>Rhabditida</taxon>
        <taxon>Tylenchina</taxon>
        <taxon>Tylenchomorpha</taxon>
        <taxon>Tylenchoidea</taxon>
        <taxon>Meloidogynidae</taxon>
        <taxon>Meloidogyninae</taxon>
        <taxon>Meloidogyne</taxon>
    </lineage>
</organism>
<dbReference type="PROSITE" id="PS50059">
    <property type="entry name" value="FKBP_PPIASE"/>
    <property type="match status" value="1"/>
</dbReference>
<accession>A0A915NXC6</accession>
<keyword evidence="5 7" id="KW-0697">Rotamase</keyword>
<evidence type="ECO:0000256" key="7">
    <source>
        <dbReference type="PROSITE-ProRule" id="PRU00277"/>
    </source>
</evidence>
<keyword evidence="6 7" id="KW-0413">Isomerase</keyword>
<keyword evidence="3" id="KW-0677">Repeat</keyword>
<keyword evidence="4 8" id="KW-0802">TPR repeat</keyword>
<dbReference type="Pfam" id="PF00254">
    <property type="entry name" value="FKBP_C"/>
    <property type="match status" value="1"/>
</dbReference>
<evidence type="ECO:0000256" key="2">
    <source>
        <dbReference type="ARBA" id="ARBA00013194"/>
    </source>
</evidence>
<dbReference type="PANTHER" id="PTHR46512">
    <property type="entry name" value="PEPTIDYLPROLYL ISOMERASE"/>
    <property type="match status" value="1"/>
</dbReference>